<dbReference type="GO" id="GO:0051205">
    <property type="term" value="P:protein insertion into membrane"/>
    <property type="evidence" value="ECO:0007669"/>
    <property type="project" value="UniProtKB-UniRule"/>
</dbReference>
<feature type="domain" description="POTRA" evidence="11">
    <location>
        <begin position="369"/>
        <end position="442"/>
    </location>
</feature>
<dbReference type="NCBIfam" id="TIGR03303">
    <property type="entry name" value="OM_YaeT"/>
    <property type="match status" value="1"/>
</dbReference>
<evidence type="ECO:0000313" key="12">
    <source>
        <dbReference type="EMBL" id="ASM72516.1"/>
    </source>
</evidence>
<dbReference type="AlphaFoldDB" id="A0A221K0J3"/>
<dbReference type="KEGG" id="spse:SULPSESMR1_01705"/>
<dbReference type="PIRSF" id="PIRSF006076">
    <property type="entry name" value="OM_assembly_OMP85"/>
    <property type="match status" value="1"/>
</dbReference>
<dbReference type="Gene3D" id="2.40.160.50">
    <property type="entry name" value="membrane protein fhac: a member of the omp85/tpsb transporter family"/>
    <property type="match status" value="1"/>
</dbReference>
<protein>
    <recommendedName>
        <fullName evidence="8 9">Outer membrane protein assembly factor BamA</fullName>
    </recommendedName>
</protein>
<dbReference type="STRING" id="1402135.SAMN05444149_105465"/>
<dbReference type="Pfam" id="PF07244">
    <property type="entry name" value="POTRA"/>
    <property type="match status" value="4"/>
</dbReference>
<keyword evidence="10" id="KW-1133">Transmembrane helix</keyword>
<evidence type="ECO:0000256" key="9">
    <source>
        <dbReference type="NCBIfam" id="TIGR03303"/>
    </source>
</evidence>
<dbReference type="GO" id="GO:0009279">
    <property type="term" value="C:cell outer membrane"/>
    <property type="evidence" value="ECO:0007669"/>
    <property type="project" value="UniProtKB-SubCell"/>
</dbReference>
<dbReference type="GO" id="GO:0043165">
    <property type="term" value="P:Gram-negative-bacterium-type cell outer membrane assembly"/>
    <property type="evidence" value="ECO:0007669"/>
    <property type="project" value="UniProtKB-UniRule"/>
</dbReference>
<gene>
    <name evidence="8 12" type="primary">bamA</name>
    <name evidence="12" type="ORF">SULPSESMR1_01705</name>
</gene>
<evidence type="ECO:0000256" key="7">
    <source>
        <dbReference type="ARBA" id="ARBA00023237"/>
    </source>
</evidence>
<accession>A0A221K0J3</accession>
<dbReference type="InterPro" id="IPR034746">
    <property type="entry name" value="POTRA"/>
</dbReference>
<feature type="domain" description="POTRA" evidence="11">
    <location>
        <begin position="116"/>
        <end position="193"/>
    </location>
</feature>
<dbReference type="PROSITE" id="PS51779">
    <property type="entry name" value="POTRA"/>
    <property type="match status" value="3"/>
</dbReference>
<evidence type="ECO:0000256" key="10">
    <source>
        <dbReference type="SAM" id="Phobius"/>
    </source>
</evidence>
<dbReference type="PANTHER" id="PTHR12815">
    <property type="entry name" value="SORTING AND ASSEMBLY MACHINERY SAMM50 PROTEIN FAMILY MEMBER"/>
    <property type="match status" value="1"/>
</dbReference>
<keyword evidence="2 8" id="KW-1134">Transmembrane beta strand</keyword>
<dbReference type="InterPro" id="IPR023707">
    <property type="entry name" value="OM_assembly_BamA"/>
</dbReference>
<keyword evidence="3 8" id="KW-0812">Transmembrane</keyword>
<evidence type="ECO:0000256" key="2">
    <source>
        <dbReference type="ARBA" id="ARBA00022452"/>
    </source>
</evidence>
<reference evidence="12 13" key="1">
    <citation type="submission" date="2017-07" db="EMBL/GenBank/DDBJ databases">
        <title>Genome Sequence of Sulfitobacter pseudonitzschiae Strain SMR1 Isolated from a culture of the Diatom Skeletonema marinoi.</title>
        <authorList>
            <person name="Topel M."/>
            <person name="Pinder M.I.M."/>
            <person name="Johansson O.N."/>
            <person name="Kourtchenko O."/>
            <person name="Godhe A."/>
            <person name="Clarke A.K."/>
        </authorList>
    </citation>
    <scope>NUCLEOTIDE SEQUENCE [LARGE SCALE GENOMIC DNA]</scope>
    <source>
        <strain evidence="12 13">SMR1</strain>
    </source>
</reference>
<evidence type="ECO:0000256" key="6">
    <source>
        <dbReference type="ARBA" id="ARBA00023136"/>
    </source>
</evidence>
<dbReference type="RefSeq" id="WP_089420416.1">
    <property type="nucleotide sequence ID" value="NZ_CP022415.1"/>
</dbReference>
<feature type="transmembrane region" description="Helical" evidence="10">
    <location>
        <begin position="21"/>
        <end position="39"/>
    </location>
</feature>
<evidence type="ECO:0000313" key="13">
    <source>
        <dbReference type="Proteomes" id="UP000199754"/>
    </source>
</evidence>
<comment type="function">
    <text evidence="8">Part of the outer membrane protein assembly complex, which is involved in assembly and insertion of beta-barrel proteins into the outer membrane.</text>
</comment>
<keyword evidence="6 8" id="KW-0472">Membrane</keyword>
<name>A0A221K0J3_9RHOB</name>
<dbReference type="InterPro" id="IPR010827">
    <property type="entry name" value="BamA/TamA_POTRA"/>
</dbReference>
<feature type="domain" description="POTRA" evidence="11">
    <location>
        <begin position="48"/>
        <end position="115"/>
    </location>
</feature>
<evidence type="ECO:0000256" key="3">
    <source>
        <dbReference type="ARBA" id="ARBA00022692"/>
    </source>
</evidence>
<evidence type="ECO:0000259" key="11">
    <source>
        <dbReference type="PROSITE" id="PS51779"/>
    </source>
</evidence>
<keyword evidence="4 8" id="KW-0732">Signal</keyword>
<organism evidence="12 13">
    <name type="scientific">Pseudosulfitobacter pseudonitzschiae</name>
    <dbReference type="NCBI Taxonomy" id="1402135"/>
    <lineage>
        <taxon>Bacteria</taxon>
        <taxon>Pseudomonadati</taxon>
        <taxon>Pseudomonadota</taxon>
        <taxon>Alphaproteobacteria</taxon>
        <taxon>Rhodobacterales</taxon>
        <taxon>Roseobacteraceae</taxon>
        <taxon>Pseudosulfitobacter</taxon>
    </lineage>
</organism>
<keyword evidence="7 8" id="KW-0998">Cell outer membrane</keyword>
<comment type="similarity">
    <text evidence="8">Belongs to the BamA family.</text>
</comment>
<dbReference type="Pfam" id="PF01103">
    <property type="entry name" value="Omp85"/>
    <property type="match status" value="1"/>
</dbReference>
<dbReference type="PANTHER" id="PTHR12815:SF23">
    <property type="entry name" value="OUTER MEMBRANE PROTEIN ASSEMBLY FACTOR BAMA"/>
    <property type="match status" value="1"/>
</dbReference>
<keyword evidence="5 8" id="KW-0677">Repeat</keyword>
<dbReference type="InterPro" id="IPR000184">
    <property type="entry name" value="Bac_surfAg_D15"/>
</dbReference>
<dbReference type="EMBL" id="CP022415">
    <property type="protein sequence ID" value="ASM72516.1"/>
    <property type="molecule type" value="Genomic_DNA"/>
</dbReference>
<keyword evidence="13" id="KW-1185">Reference proteome</keyword>
<evidence type="ECO:0000256" key="8">
    <source>
        <dbReference type="HAMAP-Rule" id="MF_01430"/>
    </source>
</evidence>
<dbReference type="Proteomes" id="UP000199754">
    <property type="component" value="Chromosome"/>
</dbReference>
<dbReference type="InterPro" id="IPR039910">
    <property type="entry name" value="D15-like"/>
</dbReference>
<evidence type="ECO:0000256" key="4">
    <source>
        <dbReference type="ARBA" id="ARBA00022729"/>
    </source>
</evidence>
<dbReference type="Gene3D" id="3.10.20.310">
    <property type="entry name" value="membrane protein fhac"/>
    <property type="match status" value="5"/>
</dbReference>
<evidence type="ECO:0000256" key="1">
    <source>
        <dbReference type="ARBA" id="ARBA00004370"/>
    </source>
</evidence>
<sequence>MRLGKEGGAAKRLGRVYIATGLLRALVFFVAIAAVYTITTTQAQAQSYRFDSVVIEGNARIGQSAILSQAGIGRGQTLTAGQLNDAYQRLLSSGLFESVEISPQGNTLRITVVELPTINRISFEGNRRIKNDALITLINSSERRVFNPSLAEKDAAAIAEAYSNDGRLAARVTPRVIKRRDNRVDLVFEIFEGDVVEIERLSFVGNRVFSDRRLRRVLDTKQAGLFRALIKADTFVADRIEFDKQMLRDFYFSRGYVDFRINSVNAELTNERDGYFLVFNVQEGQQFKFGEVTTVSEMPGVDADEYQAVTKIRPGVIYSPSLVEQEISRMEALAIRNSVDFMRVEPRITRNDRDLTLDIEFVISRGPRVFVERIDIEGNTTTLDRVLRRQFPVAEGDPFNPREIRESAERIRALDFFESAEVNARQGSGPDQVIVDVDVVEKPTGSLSFGGTFSSTGGFGLAVSFVERNFVGRGQELTLNFTTAEESESYGLIFVEPALLGRDLTFGLQLQYGTTESEYSDYDTQEIIFQPSLGFPVSENGRLQVRYTAEAIDVQARTAALVGLVIADDLSVGRQFRSSVGYTYTYDTRRSGLNPNAGVLLQFGQDFAGLGGDSEFIRTTAKIVGQKRILNDEVTLTATLEGGALSWLGGNNRAVDRFILGPSIMRGFEPGGIGPRESDGTFDNALGGNLYLTARFEAQFPLGLPEEYGIRGAVFYDVGNLWDLSDVNGVAGNPNVVGADGSFRHVVGLSILWDTPVGPLRFNFTDAIKKETFDREQSFDLTLSTSF</sequence>
<proteinExistence type="inferred from homology"/>
<evidence type="ECO:0000256" key="5">
    <source>
        <dbReference type="ARBA" id="ARBA00022737"/>
    </source>
</evidence>
<comment type="subcellular location">
    <subcellularLocation>
        <location evidence="8">Cell outer membrane</location>
    </subcellularLocation>
    <subcellularLocation>
        <location evidence="1">Membrane</location>
    </subcellularLocation>
</comment>
<dbReference type="HAMAP" id="MF_01430">
    <property type="entry name" value="OM_assembly_BamA"/>
    <property type="match status" value="1"/>
</dbReference>
<dbReference type="OrthoDB" id="9803054at2"/>
<comment type="subunit">
    <text evidence="8">Part of the Bam complex.</text>
</comment>